<dbReference type="Proteomes" id="UP000231267">
    <property type="component" value="Unassembled WGS sequence"/>
</dbReference>
<evidence type="ECO:0000313" key="1">
    <source>
        <dbReference type="EMBL" id="PIW66995.1"/>
    </source>
</evidence>
<proteinExistence type="predicted"/>
<feature type="non-terminal residue" evidence="1">
    <location>
        <position position="67"/>
    </location>
</feature>
<reference evidence="1 2" key="1">
    <citation type="submission" date="2017-09" db="EMBL/GenBank/DDBJ databases">
        <title>Depth-based differentiation of microbial function through sediment-hosted aquifers and enrichment of novel symbionts in the deep terrestrial subsurface.</title>
        <authorList>
            <person name="Probst A.J."/>
            <person name="Ladd B."/>
            <person name="Jarett J.K."/>
            <person name="Geller-Mcgrath D.E."/>
            <person name="Sieber C.M."/>
            <person name="Emerson J.B."/>
            <person name="Anantharaman K."/>
            <person name="Thomas B.C."/>
            <person name="Malmstrom R."/>
            <person name="Stieglmeier M."/>
            <person name="Klingl A."/>
            <person name="Woyke T."/>
            <person name="Ryan C.M."/>
            <person name="Banfield J.F."/>
        </authorList>
    </citation>
    <scope>NUCLEOTIDE SEQUENCE [LARGE SCALE GENOMIC DNA]</scope>
    <source>
        <strain evidence="1">CG12_big_fil_rev_8_21_14_0_65_43_15</strain>
    </source>
</reference>
<organism evidence="1 2">
    <name type="scientific">Candidatus Taenaricola geysiri</name>
    <dbReference type="NCBI Taxonomy" id="1974752"/>
    <lineage>
        <taxon>Bacteria</taxon>
        <taxon>Pseudomonadati</taxon>
        <taxon>Candidatus Omnitrophota</taxon>
        <taxon>Candidatus Taenaricola</taxon>
    </lineage>
</organism>
<name>A0A2J0LGM2_9BACT</name>
<dbReference type="EMBL" id="PFGP01000008">
    <property type="protein sequence ID" value="PIW66995.1"/>
    <property type="molecule type" value="Genomic_DNA"/>
</dbReference>
<accession>A0A2J0LGM2</accession>
<dbReference type="AlphaFoldDB" id="A0A2J0LGM2"/>
<sequence>MLKRIISAIIVMAFVFTQCGLSYALRPEQGRGGEQVAKAIGAPASATGTVQIPKAVDVKKHIMNMLR</sequence>
<protein>
    <submittedName>
        <fullName evidence="1">Uncharacterized protein</fullName>
    </submittedName>
</protein>
<evidence type="ECO:0000313" key="2">
    <source>
        <dbReference type="Proteomes" id="UP000231267"/>
    </source>
</evidence>
<gene>
    <name evidence="1" type="ORF">COW11_00425</name>
</gene>
<comment type="caution">
    <text evidence="1">The sequence shown here is derived from an EMBL/GenBank/DDBJ whole genome shotgun (WGS) entry which is preliminary data.</text>
</comment>